<organism evidence="2 3">
    <name type="scientific">Rickenella mellea</name>
    <dbReference type="NCBI Taxonomy" id="50990"/>
    <lineage>
        <taxon>Eukaryota</taxon>
        <taxon>Fungi</taxon>
        <taxon>Dikarya</taxon>
        <taxon>Basidiomycota</taxon>
        <taxon>Agaricomycotina</taxon>
        <taxon>Agaricomycetes</taxon>
        <taxon>Hymenochaetales</taxon>
        <taxon>Rickenellaceae</taxon>
        <taxon>Rickenella</taxon>
    </lineage>
</organism>
<gene>
    <name evidence="2" type="ORF">BD410DRAFT_809939</name>
</gene>
<dbReference type="AlphaFoldDB" id="A0A4Y7PFM6"/>
<name>A0A4Y7PFM6_9AGAM</name>
<reference evidence="2 3" key="1">
    <citation type="submission" date="2018-06" db="EMBL/GenBank/DDBJ databases">
        <title>A transcriptomic atlas of mushroom development highlights an independent origin of complex multicellularity.</title>
        <authorList>
            <consortium name="DOE Joint Genome Institute"/>
            <person name="Krizsan K."/>
            <person name="Almasi E."/>
            <person name="Merenyi Z."/>
            <person name="Sahu N."/>
            <person name="Viragh M."/>
            <person name="Koszo T."/>
            <person name="Mondo S."/>
            <person name="Kiss B."/>
            <person name="Balint B."/>
            <person name="Kues U."/>
            <person name="Barry K."/>
            <person name="Hegedus J.C."/>
            <person name="Henrissat B."/>
            <person name="Johnson J."/>
            <person name="Lipzen A."/>
            <person name="Ohm R."/>
            <person name="Nagy I."/>
            <person name="Pangilinan J."/>
            <person name="Yan J."/>
            <person name="Xiong Y."/>
            <person name="Grigoriev I.V."/>
            <person name="Hibbett D.S."/>
            <person name="Nagy L.G."/>
        </authorList>
    </citation>
    <scope>NUCLEOTIDE SEQUENCE [LARGE SCALE GENOMIC DNA]</scope>
    <source>
        <strain evidence="2 3">SZMC22713</strain>
    </source>
</reference>
<evidence type="ECO:0000256" key="1">
    <source>
        <dbReference type="SAM" id="MobiDB-lite"/>
    </source>
</evidence>
<protein>
    <submittedName>
        <fullName evidence="2">Uncharacterized protein</fullName>
    </submittedName>
</protein>
<proteinExistence type="predicted"/>
<sequence>MPNDKSLLTVHNLVFTGSTIGFVAPKAVATYQRQSVSLNTLDWVTGGSIPVLFHVLNQCREKKILPLSWYFDEHLPTLVCERLRTLRRKFGRRSGHRHRSADTGNHIILPIRNAQDQLQSTAADLEGADPSQRPEIHATNVESDTGHSRPSSDAGTSVAAEASQSQGATTEDTRIDIDGIDHQDLDATVEASSVDITSIPTCRRLTGLGPQAPSTTFHILTPEDFIRPGGPFLRASVMWKGSYRISVQIVSGTAQFAISMKGSEGSTCCEWHSFIEEPINRIRVDRNSTTYHVEHQSQFTAYFSMSRPFKKRIPISSNHHYEIPTKSTASRRDAQCYHSIAVSMLRTFTQIFVVKMRIWMRDVKWVEDGG</sequence>
<feature type="compositionally biased region" description="Polar residues" evidence="1">
    <location>
        <begin position="140"/>
        <end position="155"/>
    </location>
</feature>
<feature type="region of interest" description="Disordered" evidence="1">
    <location>
        <begin position="140"/>
        <end position="177"/>
    </location>
</feature>
<evidence type="ECO:0000313" key="3">
    <source>
        <dbReference type="Proteomes" id="UP000294933"/>
    </source>
</evidence>
<accession>A0A4Y7PFM6</accession>
<evidence type="ECO:0000313" key="2">
    <source>
        <dbReference type="EMBL" id="TDL14177.1"/>
    </source>
</evidence>
<dbReference type="VEuPathDB" id="FungiDB:BD410DRAFT_809939"/>
<dbReference type="Proteomes" id="UP000294933">
    <property type="component" value="Unassembled WGS sequence"/>
</dbReference>
<keyword evidence="3" id="KW-1185">Reference proteome</keyword>
<dbReference type="EMBL" id="ML170378">
    <property type="protein sequence ID" value="TDL14177.1"/>
    <property type="molecule type" value="Genomic_DNA"/>
</dbReference>